<dbReference type="InterPro" id="IPR036465">
    <property type="entry name" value="vWFA_dom_sf"/>
</dbReference>
<dbReference type="RefSeq" id="XP_018992428.1">
    <property type="nucleotide sequence ID" value="XM_019139937.1"/>
</dbReference>
<evidence type="ECO:0000313" key="3">
    <source>
        <dbReference type="EMBL" id="ODN77054.1"/>
    </source>
</evidence>
<dbReference type="AlphaFoldDB" id="A0A1E3HL47"/>
<evidence type="ECO:0000256" key="1">
    <source>
        <dbReference type="SAM" id="MobiDB-lite"/>
    </source>
</evidence>
<reference evidence="3 4" key="1">
    <citation type="submission" date="2016-06" db="EMBL/GenBank/DDBJ databases">
        <title>Evolution of pathogenesis and genome organization in the Tremellales.</title>
        <authorList>
            <person name="Cuomo C."/>
            <person name="Litvintseva A."/>
            <person name="Heitman J."/>
            <person name="Chen Y."/>
            <person name="Sun S."/>
            <person name="Springer D."/>
            <person name="Dromer F."/>
            <person name="Young S."/>
            <person name="Zeng Q."/>
            <person name="Chapman S."/>
            <person name="Gujja S."/>
            <person name="Saif S."/>
            <person name="Birren B."/>
        </authorList>
    </citation>
    <scope>NUCLEOTIDE SEQUENCE [LARGE SCALE GENOMIC DNA]</scope>
    <source>
        <strain evidence="3 4">CBS 6039</strain>
    </source>
</reference>
<dbReference type="Proteomes" id="UP000094065">
    <property type="component" value="Unassembled WGS sequence"/>
</dbReference>
<dbReference type="SUPFAM" id="SSF53300">
    <property type="entry name" value="vWA-like"/>
    <property type="match status" value="1"/>
</dbReference>
<name>A0A1E3HL47_9TREE</name>
<proteinExistence type="predicted"/>
<dbReference type="GeneID" id="30156903"/>
<protein>
    <recommendedName>
        <fullName evidence="2">VWFA domain-containing protein</fullName>
    </recommendedName>
</protein>
<dbReference type="SMART" id="SM00327">
    <property type="entry name" value="VWA"/>
    <property type="match status" value="1"/>
</dbReference>
<evidence type="ECO:0000259" key="2">
    <source>
        <dbReference type="PROSITE" id="PS50234"/>
    </source>
</evidence>
<keyword evidence="4" id="KW-1185">Reference proteome</keyword>
<dbReference type="PANTHER" id="PTHR34706:SF1">
    <property type="entry name" value="VWFA DOMAIN-CONTAINING PROTEIN"/>
    <property type="match status" value="1"/>
</dbReference>
<gene>
    <name evidence="3" type="ORF">L202_05594</name>
</gene>
<evidence type="ECO:0000313" key="4">
    <source>
        <dbReference type="Proteomes" id="UP000094065"/>
    </source>
</evidence>
<dbReference type="PROSITE" id="PS50234">
    <property type="entry name" value="VWFA"/>
    <property type="match status" value="1"/>
</dbReference>
<feature type="domain" description="VWFA" evidence="2">
    <location>
        <begin position="72"/>
        <end position="266"/>
    </location>
</feature>
<dbReference type="OrthoDB" id="2142040at2759"/>
<comment type="caution">
    <text evidence="3">The sequence shown here is derived from an EMBL/GenBank/DDBJ whole genome shotgun (WGS) entry which is preliminary data.</text>
</comment>
<dbReference type="InterPro" id="IPR002035">
    <property type="entry name" value="VWF_A"/>
</dbReference>
<sequence>MSTASSSKRSSKLFSRLLGRSGRAASPPPPPPSYDTSASPGTAVPPMAKGFRSSYVAPRGDEDPLELLKEYDTVFLVDDSGSMGGSRWKEACKAIMEVADIAARYDEDGIDVYFLNSKRYGVGLSTTSQVAELFRSLEPKGMTPTAARLDVLLREYMGRLEAQNAGSTPGEAEEVKPINLIVITDGAPSDDPASVIVAAAKRLDKGEYPLSQVGIQFLQIGNDPNAAAALEELDDELGPKHGIRDIVDTVPFKGKAMNAELIIKTLLGGINRRLDKRGN</sequence>
<accession>A0A1E3HL47</accession>
<dbReference type="Gene3D" id="3.40.50.410">
    <property type="entry name" value="von Willebrand factor, type A domain"/>
    <property type="match status" value="1"/>
</dbReference>
<dbReference type="Pfam" id="PF00092">
    <property type="entry name" value="VWA"/>
    <property type="match status" value="1"/>
</dbReference>
<dbReference type="EMBL" id="AWGJ01000008">
    <property type="protein sequence ID" value="ODN77054.1"/>
    <property type="molecule type" value="Genomic_DNA"/>
</dbReference>
<organism evidence="3 4">
    <name type="scientific">Cryptococcus amylolentus CBS 6039</name>
    <dbReference type="NCBI Taxonomy" id="1295533"/>
    <lineage>
        <taxon>Eukaryota</taxon>
        <taxon>Fungi</taxon>
        <taxon>Dikarya</taxon>
        <taxon>Basidiomycota</taxon>
        <taxon>Agaricomycotina</taxon>
        <taxon>Tremellomycetes</taxon>
        <taxon>Tremellales</taxon>
        <taxon>Cryptococcaceae</taxon>
        <taxon>Cryptococcus</taxon>
    </lineage>
</organism>
<feature type="region of interest" description="Disordered" evidence="1">
    <location>
        <begin position="17"/>
        <end position="49"/>
    </location>
</feature>
<dbReference type="STRING" id="1295533.A0A1E3HL47"/>
<dbReference type="PANTHER" id="PTHR34706">
    <property type="entry name" value="SLR1338 PROTEIN"/>
    <property type="match status" value="1"/>
</dbReference>